<dbReference type="Proteomes" id="UP001501578">
    <property type="component" value="Unassembled WGS sequence"/>
</dbReference>
<evidence type="ECO:0000313" key="1">
    <source>
        <dbReference type="EMBL" id="GAA0920221.1"/>
    </source>
</evidence>
<name>A0ABN1NZQ9_9ACTN</name>
<accession>A0ABN1NZQ9</accession>
<keyword evidence="2" id="KW-1185">Reference proteome</keyword>
<gene>
    <name evidence="1" type="ORF">GCM10009560_18340</name>
</gene>
<organism evidence="1 2">
    <name type="scientific">Nonomuraea longicatena</name>
    <dbReference type="NCBI Taxonomy" id="83682"/>
    <lineage>
        <taxon>Bacteria</taxon>
        <taxon>Bacillati</taxon>
        <taxon>Actinomycetota</taxon>
        <taxon>Actinomycetes</taxon>
        <taxon>Streptosporangiales</taxon>
        <taxon>Streptosporangiaceae</taxon>
        <taxon>Nonomuraea</taxon>
    </lineage>
</organism>
<comment type="caution">
    <text evidence="1">The sequence shown here is derived from an EMBL/GenBank/DDBJ whole genome shotgun (WGS) entry which is preliminary data.</text>
</comment>
<reference evidence="1 2" key="1">
    <citation type="journal article" date="2019" name="Int. J. Syst. Evol. Microbiol.">
        <title>The Global Catalogue of Microorganisms (GCM) 10K type strain sequencing project: providing services to taxonomists for standard genome sequencing and annotation.</title>
        <authorList>
            <consortium name="The Broad Institute Genomics Platform"/>
            <consortium name="The Broad Institute Genome Sequencing Center for Infectious Disease"/>
            <person name="Wu L."/>
            <person name="Ma J."/>
        </authorList>
    </citation>
    <scope>NUCLEOTIDE SEQUENCE [LARGE SCALE GENOMIC DNA]</scope>
    <source>
        <strain evidence="1 2">JCM 11136</strain>
    </source>
</reference>
<sequence>MTGTYPGAASDGSRLAPTSVPRAADVAVAPGTRFLSGAGVPAGSSAARAVGGEGNELPPIGRSGVRAVVGGVAGSPGEVVAPVLLWGSADAGSARWAGPAGETTARETTACVTATGDTTATGETIACVTATGDTACAATVGGASPQGRADGGSGKADPVIAVCAYLSRVAT</sequence>
<proteinExistence type="predicted"/>
<protein>
    <submittedName>
        <fullName evidence="1">Uncharacterized protein</fullName>
    </submittedName>
</protein>
<evidence type="ECO:0000313" key="2">
    <source>
        <dbReference type="Proteomes" id="UP001501578"/>
    </source>
</evidence>
<dbReference type="EMBL" id="BAAAHQ010000007">
    <property type="protein sequence ID" value="GAA0920221.1"/>
    <property type="molecule type" value="Genomic_DNA"/>
</dbReference>